<reference evidence="2 3" key="1">
    <citation type="submission" date="2024-07" db="EMBL/GenBank/DDBJ databases">
        <title>Section-level genome sequencing and comparative genomics of Aspergillus sections Usti and Cavernicolus.</title>
        <authorList>
            <consortium name="Lawrence Berkeley National Laboratory"/>
            <person name="Nybo J.L."/>
            <person name="Vesth T.C."/>
            <person name="Theobald S."/>
            <person name="Frisvad J.C."/>
            <person name="Larsen T.O."/>
            <person name="Kjaerboelling I."/>
            <person name="Rothschild-Mancinelli K."/>
            <person name="Lyhne E.K."/>
            <person name="Kogle M.E."/>
            <person name="Barry K."/>
            <person name="Clum A."/>
            <person name="Na H."/>
            <person name="Ledsgaard L."/>
            <person name="Lin J."/>
            <person name="Lipzen A."/>
            <person name="Kuo A."/>
            <person name="Riley R."/>
            <person name="Mondo S."/>
            <person name="LaButti K."/>
            <person name="Haridas S."/>
            <person name="Pangalinan J."/>
            <person name="Salamov A.A."/>
            <person name="Simmons B.A."/>
            <person name="Magnuson J.K."/>
            <person name="Chen J."/>
            <person name="Drula E."/>
            <person name="Henrissat B."/>
            <person name="Wiebenga A."/>
            <person name="Lubbers R.J."/>
            <person name="Gomes A.C."/>
            <person name="Makela M.R."/>
            <person name="Stajich J."/>
            <person name="Grigoriev I.V."/>
            <person name="Mortensen U.H."/>
            <person name="De vries R.P."/>
            <person name="Baker S.E."/>
            <person name="Andersen M.R."/>
        </authorList>
    </citation>
    <scope>NUCLEOTIDE SEQUENCE [LARGE SCALE GENOMIC DNA]</scope>
    <source>
        <strain evidence="2 3">CBS 600.67</strain>
    </source>
</reference>
<keyword evidence="3" id="KW-1185">Reference proteome</keyword>
<dbReference type="Proteomes" id="UP001610335">
    <property type="component" value="Unassembled WGS sequence"/>
</dbReference>
<evidence type="ECO:0000313" key="3">
    <source>
        <dbReference type="Proteomes" id="UP001610335"/>
    </source>
</evidence>
<dbReference type="PROSITE" id="PS50181">
    <property type="entry name" value="FBOX"/>
    <property type="match status" value="1"/>
</dbReference>
<name>A0ABR4J4F9_9EURO</name>
<organism evidence="2 3">
    <name type="scientific">Aspergillus cavernicola</name>
    <dbReference type="NCBI Taxonomy" id="176166"/>
    <lineage>
        <taxon>Eukaryota</taxon>
        <taxon>Fungi</taxon>
        <taxon>Dikarya</taxon>
        <taxon>Ascomycota</taxon>
        <taxon>Pezizomycotina</taxon>
        <taxon>Eurotiomycetes</taxon>
        <taxon>Eurotiomycetidae</taxon>
        <taxon>Eurotiales</taxon>
        <taxon>Aspergillaceae</taxon>
        <taxon>Aspergillus</taxon>
        <taxon>Aspergillus subgen. Nidulantes</taxon>
    </lineage>
</organism>
<comment type="caution">
    <text evidence="2">The sequence shown here is derived from an EMBL/GenBank/DDBJ whole genome shotgun (WGS) entry which is preliminary data.</text>
</comment>
<dbReference type="EMBL" id="JBFXLS010000001">
    <property type="protein sequence ID" value="KAL2834924.1"/>
    <property type="molecule type" value="Genomic_DNA"/>
</dbReference>
<accession>A0ABR4J4F9</accession>
<dbReference type="InterPro" id="IPR036047">
    <property type="entry name" value="F-box-like_dom_sf"/>
</dbReference>
<evidence type="ECO:0000313" key="2">
    <source>
        <dbReference type="EMBL" id="KAL2834924.1"/>
    </source>
</evidence>
<dbReference type="SUPFAM" id="SSF81383">
    <property type="entry name" value="F-box domain"/>
    <property type="match status" value="1"/>
</dbReference>
<proteinExistence type="predicted"/>
<dbReference type="InterPro" id="IPR001810">
    <property type="entry name" value="F-box_dom"/>
</dbReference>
<sequence>MGKITFYCTICAGPLHEWELRKRSMLQPDEDVELCFDDDCDCDYDEDEDKGEEGEENSEADLLKHDEYCNYRRGYWGDILSERDIKWLSDARMLGYIGPCNGVPLGALFQWGLTESGSYDPYDGLILPGSDSGLWPNQDGYLVHHTCWQILTLVHRSQHQRPIHPHDVYLTMQSKLTHQNDIYLDWGDDRLYGGTEEFAEQEWLPVPGYEWLVTDPMKKIDFSELVMESTKVGADPGSLNGHAASTVSADDPFGRLPTEIQHMILELLPSRSVVNLFLSSRAFRGAPNTLPRAFWRSRIYTDTPWILGTSLHGTISGESRRVNYKSLLRLLKHASARPVDGKNARFEAHLSLKNRRRIWACCEGIVDIVDLWWNHQPIRKI</sequence>
<gene>
    <name evidence="2" type="ORF">BDW59DRAFT_136822</name>
</gene>
<evidence type="ECO:0000259" key="1">
    <source>
        <dbReference type="PROSITE" id="PS50181"/>
    </source>
</evidence>
<protein>
    <recommendedName>
        <fullName evidence="1">F-box domain-containing protein</fullName>
    </recommendedName>
</protein>
<feature type="domain" description="F-box" evidence="1">
    <location>
        <begin position="250"/>
        <end position="298"/>
    </location>
</feature>